<name>A0A371EGD5_MUCPR</name>
<dbReference type="Pfam" id="PF23598">
    <property type="entry name" value="LRR_14"/>
    <property type="match status" value="1"/>
</dbReference>
<dbReference type="PANTHER" id="PTHR23155">
    <property type="entry name" value="DISEASE RESISTANCE PROTEIN RP"/>
    <property type="match status" value="1"/>
</dbReference>
<dbReference type="GO" id="GO:0043531">
    <property type="term" value="F:ADP binding"/>
    <property type="evidence" value="ECO:0007669"/>
    <property type="project" value="InterPro"/>
</dbReference>
<proteinExistence type="predicted"/>
<dbReference type="Gene3D" id="3.40.50.300">
    <property type="entry name" value="P-loop containing nucleotide triphosphate hydrolases"/>
    <property type="match status" value="1"/>
</dbReference>
<feature type="domain" description="NB-ARC" evidence="4">
    <location>
        <begin position="149"/>
        <end position="325"/>
    </location>
</feature>
<evidence type="ECO:0000259" key="6">
    <source>
        <dbReference type="Pfam" id="PF23559"/>
    </source>
</evidence>
<keyword evidence="2" id="KW-0547">Nucleotide-binding</keyword>
<feature type="domain" description="Disease resistance protein winged helix" evidence="6">
    <location>
        <begin position="410"/>
        <end position="481"/>
    </location>
</feature>
<dbReference type="InterPro" id="IPR058922">
    <property type="entry name" value="WHD_DRP"/>
</dbReference>
<dbReference type="PANTHER" id="PTHR23155:SF1052">
    <property type="entry name" value="DISEASE RESISTANCE PROTEIN RPM1"/>
    <property type="match status" value="1"/>
</dbReference>
<keyword evidence="3" id="KW-0611">Plant defense</keyword>
<dbReference type="AlphaFoldDB" id="A0A371EGD5"/>
<evidence type="ECO:0000259" key="7">
    <source>
        <dbReference type="Pfam" id="PF23598"/>
    </source>
</evidence>
<evidence type="ECO:0000313" key="9">
    <source>
        <dbReference type="Proteomes" id="UP000257109"/>
    </source>
</evidence>
<dbReference type="FunFam" id="1.10.10.10:FF:000322">
    <property type="entry name" value="Probable disease resistance protein At1g63360"/>
    <property type="match status" value="1"/>
</dbReference>
<reference evidence="8" key="1">
    <citation type="submission" date="2018-05" db="EMBL/GenBank/DDBJ databases">
        <title>Draft genome of Mucuna pruriens seed.</title>
        <authorList>
            <person name="Nnadi N.E."/>
            <person name="Vos R."/>
            <person name="Hasami M.H."/>
            <person name="Devisetty U.K."/>
            <person name="Aguiy J.C."/>
        </authorList>
    </citation>
    <scope>NUCLEOTIDE SEQUENCE [LARGE SCALE GENOMIC DNA]</scope>
    <source>
        <strain evidence="8">JCA_2017</strain>
    </source>
</reference>
<feature type="domain" description="Disease resistance R13L4/SHOC-2-like LRR" evidence="7">
    <location>
        <begin position="548"/>
        <end position="846"/>
    </location>
</feature>
<dbReference type="Gene3D" id="1.10.10.10">
    <property type="entry name" value="Winged helix-like DNA-binding domain superfamily/Winged helix DNA-binding domain"/>
    <property type="match status" value="1"/>
</dbReference>
<dbReference type="InterPro" id="IPR036388">
    <property type="entry name" value="WH-like_DNA-bd_sf"/>
</dbReference>
<dbReference type="STRING" id="157652.A0A371EGD5"/>
<dbReference type="OrthoDB" id="1414884at2759"/>
<dbReference type="Proteomes" id="UP000257109">
    <property type="component" value="Unassembled WGS sequence"/>
</dbReference>
<accession>A0A371EGD5</accession>
<dbReference type="Gene3D" id="1.10.8.430">
    <property type="entry name" value="Helical domain of apoptotic protease-activating factors"/>
    <property type="match status" value="1"/>
</dbReference>
<dbReference type="Gene3D" id="1.20.5.4130">
    <property type="match status" value="1"/>
</dbReference>
<comment type="caution">
    <text evidence="8">The sequence shown here is derived from an EMBL/GenBank/DDBJ whole genome shotgun (WGS) entry which is preliminary data.</text>
</comment>
<dbReference type="GO" id="GO:0098542">
    <property type="term" value="P:defense response to other organism"/>
    <property type="evidence" value="ECO:0007669"/>
    <property type="project" value="TreeGrafter"/>
</dbReference>
<dbReference type="InterPro" id="IPR044974">
    <property type="entry name" value="Disease_R_plants"/>
</dbReference>
<dbReference type="InterPro" id="IPR055414">
    <property type="entry name" value="LRR_R13L4/SHOC2-like"/>
</dbReference>
<organism evidence="8 9">
    <name type="scientific">Mucuna pruriens</name>
    <name type="common">Velvet bean</name>
    <name type="synonym">Dolichos pruriens</name>
    <dbReference type="NCBI Taxonomy" id="157652"/>
    <lineage>
        <taxon>Eukaryota</taxon>
        <taxon>Viridiplantae</taxon>
        <taxon>Streptophyta</taxon>
        <taxon>Embryophyta</taxon>
        <taxon>Tracheophyta</taxon>
        <taxon>Spermatophyta</taxon>
        <taxon>Magnoliopsida</taxon>
        <taxon>eudicotyledons</taxon>
        <taxon>Gunneridae</taxon>
        <taxon>Pentapetalae</taxon>
        <taxon>rosids</taxon>
        <taxon>fabids</taxon>
        <taxon>Fabales</taxon>
        <taxon>Fabaceae</taxon>
        <taxon>Papilionoideae</taxon>
        <taxon>50 kb inversion clade</taxon>
        <taxon>NPAAA clade</taxon>
        <taxon>indigoferoid/millettioid clade</taxon>
        <taxon>Phaseoleae</taxon>
        <taxon>Mucuna</taxon>
    </lineage>
</organism>
<sequence length="920" mass="106179">MEVVNILRDLPKEVADIIDELEYIQAVINDADKVAEAEEDDDRRDRLRRRVMRLREATFLTEDVIDEYIICEEKQLGDPGCAALSCEVVDFMKSLILRIQIANKIRDVKSLVCAEREGFLSLFPLERTQNSSMASSFIEEMDVEVVGFEGPTDELINQLIEGSADRTVISVVGMAGVGKTTLAKQVFNDKKVIRHFDCHAWITVSQSYTLEGLLRNMLHMFNRENMELTPRDISTMDRWSLIDEVRNHLRQKRYVVSFDDVWNPHFFDEIEFALLDSKNGSRILITTRDMQVAQYCWNSFIYVLKPLSEEDSLILFNKRAFRGELKGCCPPELVKISREIVRKCQGLPLTIVAVGGLLSSKDKNAFEWKLFSQNLSLELDRNLTGITKILGLSYDDLPNNLKSCFLYFGMYPVDYEVKYDRLIRQWIAEGFVKHESGKTLEEVAEQYLTELVHRNLVQVSSFTIDRKVKRCRVHFSLHDMILRKNKDTGFCRYNDEHDPSMLSGMVRRLTVTTGSNDLIGSTESSHIRSILIITNKGLSEHFINRIPAKYMPLRVLDFEDARLYYVPENLGNLIYLKYLSLRNTRVHSLPKSIGELQNLETLDVRQTRVFELPKEISKLRKLRYLLANFISSIQLKDSLGDMTSLEKIHLLRMDDDGVVIRELGKLKKLRDLRITNFKEAHGNTLCSSVNRMLLLEKLHIDTMDNNQVIDLHFMAPLFSLRKLCLNGKLKMLPIWIAGLQNLVKLSLMCSYLTNDPLESLKDMPNLLFLSISHRAYEGETLLFRVGGFIKLKKLELKYLYNLNSIFIEKGALPSLEKLQLSEIPQLKTVPSGIQYLVNLEVLDIWVMPTQFEHSIAPNGGKDRWIVQHVPRVRIISRFGAEILEELYKTALETMKRPTFHVQVSITKSQHTEYLEDEEGS</sequence>
<evidence type="ECO:0000256" key="1">
    <source>
        <dbReference type="ARBA" id="ARBA00022737"/>
    </source>
</evidence>
<dbReference type="InterPro" id="IPR032675">
    <property type="entry name" value="LRR_dom_sf"/>
</dbReference>
<dbReference type="Pfam" id="PF00931">
    <property type="entry name" value="NB-ARC"/>
    <property type="match status" value="1"/>
</dbReference>
<evidence type="ECO:0000259" key="5">
    <source>
        <dbReference type="Pfam" id="PF18052"/>
    </source>
</evidence>
<evidence type="ECO:0000259" key="4">
    <source>
        <dbReference type="Pfam" id="PF00931"/>
    </source>
</evidence>
<dbReference type="PRINTS" id="PR00364">
    <property type="entry name" value="DISEASERSIST"/>
</dbReference>
<protein>
    <submittedName>
        <fullName evidence="8">Disease resistance protein RPM1</fullName>
    </submittedName>
</protein>
<dbReference type="InterPro" id="IPR002182">
    <property type="entry name" value="NB-ARC"/>
</dbReference>
<dbReference type="SUPFAM" id="SSF52540">
    <property type="entry name" value="P-loop containing nucleoside triphosphate hydrolases"/>
    <property type="match status" value="1"/>
</dbReference>
<evidence type="ECO:0000256" key="2">
    <source>
        <dbReference type="ARBA" id="ARBA00022741"/>
    </source>
</evidence>
<keyword evidence="9" id="KW-1185">Reference proteome</keyword>
<dbReference type="InterPro" id="IPR041118">
    <property type="entry name" value="Rx_N"/>
</dbReference>
<feature type="non-terminal residue" evidence="8">
    <location>
        <position position="1"/>
    </location>
</feature>
<keyword evidence="1" id="KW-0677">Repeat</keyword>
<dbReference type="FunFam" id="3.40.50.300:FF:001091">
    <property type="entry name" value="Probable disease resistance protein At1g61300"/>
    <property type="match status" value="1"/>
</dbReference>
<dbReference type="Pfam" id="PF23559">
    <property type="entry name" value="WHD_DRP"/>
    <property type="match status" value="1"/>
</dbReference>
<dbReference type="SUPFAM" id="SSF52058">
    <property type="entry name" value="L domain-like"/>
    <property type="match status" value="1"/>
</dbReference>
<feature type="domain" description="Disease resistance N-terminal" evidence="5">
    <location>
        <begin position="5"/>
        <end position="75"/>
    </location>
</feature>
<dbReference type="EMBL" id="QJKJ01014086">
    <property type="protein sequence ID" value="RDX65046.1"/>
    <property type="molecule type" value="Genomic_DNA"/>
</dbReference>
<gene>
    <name evidence="8" type="primary">RPM1</name>
    <name evidence="8" type="ORF">CR513_56330</name>
</gene>
<evidence type="ECO:0000256" key="3">
    <source>
        <dbReference type="ARBA" id="ARBA00022821"/>
    </source>
</evidence>
<dbReference type="Gene3D" id="3.80.10.10">
    <property type="entry name" value="Ribonuclease Inhibitor"/>
    <property type="match status" value="1"/>
</dbReference>
<dbReference type="InterPro" id="IPR042197">
    <property type="entry name" value="Apaf_helical"/>
</dbReference>
<dbReference type="Pfam" id="PF18052">
    <property type="entry name" value="Rx_N"/>
    <property type="match status" value="1"/>
</dbReference>
<evidence type="ECO:0000313" key="8">
    <source>
        <dbReference type="EMBL" id="RDX65046.1"/>
    </source>
</evidence>
<dbReference type="InterPro" id="IPR027417">
    <property type="entry name" value="P-loop_NTPase"/>
</dbReference>